<evidence type="ECO:0000256" key="1">
    <source>
        <dbReference type="ARBA" id="ARBA00000428"/>
    </source>
</evidence>
<keyword evidence="11" id="KW-1185">Reference proteome</keyword>
<dbReference type="GO" id="GO:0019509">
    <property type="term" value="P:L-methionine salvage from methylthioadenosine"/>
    <property type="evidence" value="ECO:0007669"/>
    <property type="project" value="UniProtKB-UniRule"/>
</dbReference>
<dbReference type="EC" id="1.13.11.54" evidence="9"/>
<dbReference type="EMBL" id="JAESVB010000001">
    <property type="protein sequence ID" value="MCB8873863.1"/>
    <property type="molecule type" value="Genomic_DNA"/>
</dbReference>
<keyword evidence="5 9" id="KW-0223">Dioxygenase</keyword>
<accession>A0A963YND9</accession>
<dbReference type="PANTHER" id="PTHR23418">
    <property type="entry name" value="ACIREDUCTONE DIOXYGENASE"/>
    <property type="match status" value="1"/>
</dbReference>
<evidence type="ECO:0000256" key="5">
    <source>
        <dbReference type="ARBA" id="ARBA00022964"/>
    </source>
</evidence>
<dbReference type="GO" id="GO:0010309">
    <property type="term" value="F:acireductone dioxygenase [iron(II)-requiring] activity"/>
    <property type="evidence" value="ECO:0007669"/>
    <property type="project" value="UniProtKB-UniRule"/>
</dbReference>
<reference evidence="10" key="1">
    <citation type="journal article" date="2021" name="Microorganisms">
        <title>Acidisoma silvae sp. nov. and Acidisomacellulosilytica sp. nov., Two Acidophilic Bacteria Isolated from Decaying Wood, Hydrolyzing Cellulose and Producing Poly-3-hydroxybutyrate.</title>
        <authorList>
            <person name="Mieszkin S."/>
            <person name="Pouder E."/>
            <person name="Uroz S."/>
            <person name="Simon-Colin C."/>
            <person name="Alain K."/>
        </authorList>
    </citation>
    <scope>NUCLEOTIDE SEQUENCE</scope>
    <source>
        <strain evidence="10">HW T2.11</strain>
    </source>
</reference>
<feature type="binding site" evidence="9">
    <location>
        <position position="97"/>
    </location>
    <ligand>
        <name>Ni(2+)</name>
        <dbReference type="ChEBI" id="CHEBI:49786"/>
    </ligand>
</feature>
<keyword evidence="6 9" id="KW-0560">Oxidoreductase</keyword>
<keyword evidence="8 9" id="KW-0486">Methionine biosynthesis</keyword>
<keyword evidence="4 9" id="KW-0479">Metal-binding</keyword>
<dbReference type="InterPro" id="IPR023956">
    <property type="entry name" value="ARD_bac"/>
</dbReference>
<comment type="function">
    <text evidence="9">Catalyzes 2 different reactions between oxygene and the acireductone 1,2-dihydroxy-3-keto-5-methylthiopentene (DHK-MTPene) depending upon the metal bound in the active site. Fe-containing acireductone dioxygenase (Fe-ARD) produces formate and 2-keto-4-methylthiobutyrate (KMTB), the alpha-ketoacid precursor of methionine in the methionine recycle pathway. Ni-containing acireductone dioxygenase (Ni-ARD) produces methylthiopropionate, carbon monoxide and formate, and does not lie on the methionine recycle pathway.</text>
</comment>
<dbReference type="Gene3D" id="2.60.120.10">
    <property type="entry name" value="Jelly Rolls"/>
    <property type="match status" value="1"/>
</dbReference>
<comment type="caution">
    <text evidence="10">The sequence shown here is derived from an EMBL/GenBank/DDBJ whole genome shotgun (WGS) entry which is preliminary data.</text>
</comment>
<comment type="subunit">
    <text evidence="9">Monomer.</text>
</comment>
<comment type="catalytic activity">
    <reaction evidence="9">
        <text>1,2-dihydroxy-5-(methylsulfanyl)pent-1-en-3-one + O2 = 3-(methylsulfanyl)propanoate + CO + formate + 2 H(+)</text>
        <dbReference type="Rhea" id="RHEA:14161"/>
        <dbReference type="ChEBI" id="CHEBI:15378"/>
        <dbReference type="ChEBI" id="CHEBI:15379"/>
        <dbReference type="ChEBI" id="CHEBI:15740"/>
        <dbReference type="ChEBI" id="CHEBI:17245"/>
        <dbReference type="ChEBI" id="CHEBI:49016"/>
        <dbReference type="ChEBI" id="CHEBI:49252"/>
        <dbReference type="EC" id="1.13.11.53"/>
    </reaction>
</comment>
<feature type="binding site" evidence="9">
    <location>
        <position position="97"/>
    </location>
    <ligand>
        <name>Fe(2+)</name>
        <dbReference type="ChEBI" id="CHEBI:29033"/>
    </ligand>
</feature>
<evidence type="ECO:0000256" key="9">
    <source>
        <dbReference type="HAMAP-Rule" id="MF_01682"/>
    </source>
</evidence>
<dbReference type="RefSeq" id="WP_227319535.1">
    <property type="nucleotide sequence ID" value="NZ_JAESVB010000001.1"/>
</dbReference>
<evidence type="ECO:0000256" key="6">
    <source>
        <dbReference type="ARBA" id="ARBA00023002"/>
    </source>
</evidence>
<dbReference type="GO" id="GO:0016151">
    <property type="term" value="F:nickel cation binding"/>
    <property type="evidence" value="ECO:0007669"/>
    <property type="project" value="UniProtKB-UniRule"/>
</dbReference>
<keyword evidence="2 9" id="KW-0533">Nickel</keyword>
<feature type="binding site" evidence="9">
    <location>
        <position position="99"/>
    </location>
    <ligand>
        <name>Ni(2+)</name>
        <dbReference type="ChEBI" id="CHEBI:49786"/>
    </ligand>
</feature>
<dbReference type="GO" id="GO:0005506">
    <property type="term" value="F:iron ion binding"/>
    <property type="evidence" value="ECO:0007669"/>
    <property type="project" value="UniProtKB-UniRule"/>
</dbReference>
<dbReference type="HAMAP" id="MF_01682">
    <property type="entry name" value="Salvage_MtnD"/>
    <property type="match status" value="1"/>
</dbReference>
<dbReference type="InterPro" id="IPR011051">
    <property type="entry name" value="RmlC_Cupin_sf"/>
</dbReference>
<dbReference type="SUPFAM" id="SSF51182">
    <property type="entry name" value="RmlC-like cupins"/>
    <property type="match status" value="1"/>
</dbReference>
<protein>
    <recommendedName>
        <fullName evidence="9">Acireductone dioxygenase</fullName>
    </recommendedName>
    <alternativeName>
        <fullName evidence="9">1,2-dihydroxy-3-keto-5-methylthiopentene dioxygenase</fullName>
        <shortName evidence="9">DHK-MTPene dioxygenase</shortName>
    </alternativeName>
    <alternativeName>
        <fullName evidence="9">Acireductone dioxygenase (Fe(2+)-requiring)</fullName>
        <shortName evidence="9">ARD'</shortName>
        <shortName evidence="9">Fe-ARD</shortName>
        <ecNumber evidence="9">1.13.11.54</ecNumber>
    </alternativeName>
    <alternativeName>
        <fullName evidence="9">Acireductone dioxygenase (Ni(2+)-requiring)</fullName>
        <shortName evidence="9">ARD</shortName>
        <shortName evidence="9">Ni-ARD</shortName>
        <ecNumber evidence="9">1.13.11.53</ecNumber>
    </alternativeName>
</protein>
<feature type="binding site" evidence="9">
    <location>
        <position position="103"/>
    </location>
    <ligand>
        <name>Fe(2+)</name>
        <dbReference type="ChEBI" id="CHEBI:29033"/>
    </ligand>
</feature>
<dbReference type="AlphaFoldDB" id="A0A963YND9"/>
<dbReference type="CDD" id="cd02232">
    <property type="entry name" value="cupin_ARD"/>
    <property type="match status" value="1"/>
</dbReference>
<dbReference type="Pfam" id="PF03079">
    <property type="entry name" value="ARD"/>
    <property type="match status" value="1"/>
</dbReference>
<keyword evidence="3 9" id="KW-0028">Amino-acid biosynthesis</keyword>
<gene>
    <name evidence="9" type="primary">mtnD</name>
    <name evidence="10" type="ORF">ASILVAE211_01620</name>
</gene>
<dbReference type="GO" id="GO:0019284">
    <property type="term" value="P:L-methionine salvage from S-adenosylmethionine"/>
    <property type="evidence" value="ECO:0007669"/>
    <property type="project" value="InterPro"/>
</dbReference>
<evidence type="ECO:0000256" key="8">
    <source>
        <dbReference type="ARBA" id="ARBA00023167"/>
    </source>
</evidence>
<feature type="site" description="May play a role in metal incorporation in vivo" evidence="9">
    <location>
        <position position="96"/>
    </location>
</feature>
<keyword evidence="7 9" id="KW-0408">Iron</keyword>
<evidence type="ECO:0000256" key="3">
    <source>
        <dbReference type="ARBA" id="ARBA00022605"/>
    </source>
</evidence>
<organism evidence="10 11">
    <name type="scientific">Acidisoma silvae</name>
    <dbReference type="NCBI Taxonomy" id="2802396"/>
    <lineage>
        <taxon>Bacteria</taxon>
        <taxon>Pseudomonadati</taxon>
        <taxon>Pseudomonadota</taxon>
        <taxon>Alphaproteobacteria</taxon>
        <taxon>Acetobacterales</taxon>
        <taxon>Acidocellaceae</taxon>
        <taxon>Acidisoma</taxon>
    </lineage>
</organism>
<evidence type="ECO:0000256" key="7">
    <source>
        <dbReference type="ARBA" id="ARBA00023004"/>
    </source>
</evidence>
<comment type="catalytic activity">
    <reaction evidence="1 9">
        <text>1,2-dihydroxy-5-(methylsulfanyl)pent-1-en-3-one + O2 = 4-methylsulfanyl-2-oxobutanoate + formate + 2 H(+)</text>
        <dbReference type="Rhea" id="RHEA:24504"/>
        <dbReference type="ChEBI" id="CHEBI:15378"/>
        <dbReference type="ChEBI" id="CHEBI:15379"/>
        <dbReference type="ChEBI" id="CHEBI:15740"/>
        <dbReference type="ChEBI" id="CHEBI:16723"/>
        <dbReference type="ChEBI" id="CHEBI:49252"/>
        <dbReference type="EC" id="1.13.11.54"/>
    </reaction>
</comment>
<reference evidence="10" key="2">
    <citation type="submission" date="2021-01" db="EMBL/GenBank/DDBJ databases">
        <authorList>
            <person name="Mieszkin S."/>
            <person name="Pouder E."/>
            <person name="Alain K."/>
        </authorList>
    </citation>
    <scope>NUCLEOTIDE SEQUENCE</scope>
    <source>
        <strain evidence="10">HW T2.11</strain>
    </source>
</reference>
<feature type="site" description="Important to generate the dianion" evidence="9">
    <location>
        <position position="105"/>
    </location>
</feature>
<comment type="pathway">
    <text evidence="9">Amino-acid biosynthesis; L-methionine biosynthesis via salvage pathway; L-methionine from S-methyl-5-thio-alpha-D-ribose 1-phosphate: step 5/6.</text>
</comment>
<dbReference type="InterPro" id="IPR004313">
    <property type="entry name" value="ARD"/>
</dbReference>
<comment type="similarity">
    <text evidence="9">Belongs to the acireductone dioxygenase (ARD) family.</text>
</comment>
<dbReference type="GO" id="GO:0010308">
    <property type="term" value="F:acireductone dioxygenase (Ni2+-requiring) activity"/>
    <property type="evidence" value="ECO:0007669"/>
    <property type="project" value="UniProtKB-UniRule"/>
</dbReference>
<evidence type="ECO:0000313" key="10">
    <source>
        <dbReference type="EMBL" id="MCB8873863.1"/>
    </source>
</evidence>
<evidence type="ECO:0000313" key="11">
    <source>
        <dbReference type="Proteomes" id="UP000708298"/>
    </source>
</evidence>
<sequence>MSRLTIYADDNPDVAVLRSEDADIITRELNAIGVRFERWDSPVALSPDDDAETILAAYRPYLNTLIGDGGAGSADVIKLTADHPQVAPLREKFIQEHLHTEDEIRFFVHGSGNFVLHLNDRVYDAHCTQGDLISVPANVKHWFDAGEQPFFTALRIFTDTSGWVPHFTGDDISKRFPAA</sequence>
<name>A0A963YND9_9PROT</name>
<dbReference type="EC" id="1.13.11.53" evidence="9"/>
<dbReference type="PANTHER" id="PTHR23418:SF0">
    <property type="entry name" value="ACIREDUCTONE DIOXYGENASE"/>
    <property type="match status" value="1"/>
</dbReference>
<comment type="cofactor">
    <cofactor evidence="9">
        <name>Fe(2+)</name>
        <dbReference type="ChEBI" id="CHEBI:29033"/>
    </cofactor>
    <text evidence="9">Binds 1 Fe(2+) cation per monomer.</text>
</comment>
<dbReference type="InterPro" id="IPR014710">
    <property type="entry name" value="RmlC-like_jellyroll"/>
</dbReference>
<feature type="binding site" evidence="9">
    <location>
        <position position="141"/>
    </location>
    <ligand>
        <name>Ni(2+)</name>
        <dbReference type="ChEBI" id="CHEBI:49786"/>
    </ligand>
</feature>
<proteinExistence type="inferred from homology"/>
<evidence type="ECO:0000256" key="2">
    <source>
        <dbReference type="ARBA" id="ARBA00022596"/>
    </source>
</evidence>
<feature type="binding site" evidence="9">
    <location>
        <position position="103"/>
    </location>
    <ligand>
        <name>Ni(2+)</name>
        <dbReference type="ChEBI" id="CHEBI:49786"/>
    </ligand>
</feature>
<comment type="cofactor">
    <cofactor evidence="9">
        <name>Ni(2+)</name>
        <dbReference type="ChEBI" id="CHEBI:49786"/>
    </cofactor>
    <text evidence="9">Binds 1 nickel ion per monomer.</text>
</comment>
<feature type="site" description="May play a role in transmitting local conformational changes" evidence="9">
    <location>
        <position position="102"/>
    </location>
</feature>
<evidence type="ECO:0000256" key="4">
    <source>
        <dbReference type="ARBA" id="ARBA00022723"/>
    </source>
</evidence>
<feature type="binding site" evidence="9">
    <location>
        <position position="99"/>
    </location>
    <ligand>
        <name>Fe(2+)</name>
        <dbReference type="ChEBI" id="CHEBI:29033"/>
    </ligand>
</feature>
<feature type="binding site" evidence="9">
    <location>
        <position position="141"/>
    </location>
    <ligand>
        <name>Fe(2+)</name>
        <dbReference type="ChEBI" id="CHEBI:29033"/>
    </ligand>
</feature>
<dbReference type="Proteomes" id="UP000708298">
    <property type="component" value="Unassembled WGS sequence"/>
</dbReference>